<dbReference type="EMBL" id="UZAH01001125">
    <property type="protein sequence ID" value="VDO19518.1"/>
    <property type="molecule type" value="Genomic_DNA"/>
</dbReference>
<reference evidence="1" key="1">
    <citation type="submission" date="2018-11" db="EMBL/GenBank/DDBJ databases">
        <authorList>
            <consortium name="Pathogen Informatics"/>
        </authorList>
    </citation>
    <scope>NUCLEOTIDE SEQUENCE [LARGE SCALE GENOMIC DNA]</scope>
</reference>
<sequence length="106" mass="12446">MVLGLHSNSQNAVIRLQRRTQRILDIETRIDLNMDDAQKHFERNLQLFVCMVDHRLRSLAVESPDRYLFIADKLQLILIEAGSTTPQRTFKVQFLKKAFKKLLHVT</sequence>
<gene>
    <name evidence="1" type="ORF">HPBE_LOCUS1136</name>
</gene>
<accession>A0A3P7WPD6</accession>
<organism evidence="1">
    <name type="scientific">Heligmosomoides polygyrus</name>
    <name type="common">Parasitic roundworm</name>
    <dbReference type="NCBI Taxonomy" id="6339"/>
    <lineage>
        <taxon>Eukaryota</taxon>
        <taxon>Metazoa</taxon>
        <taxon>Ecdysozoa</taxon>
        <taxon>Nematoda</taxon>
        <taxon>Chromadorea</taxon>
        <taxon>Rhabditida</taxon>
        <taxon>Rhabditina</taxon>
        <taxon>Rhabditomorpha</taxon>
        <taxon>Strongyloidea</taxon>
        <taxon>Heligmosomidae</taxon>
        <taxon>Heligmosomoides</taxon>
    </lineage>
</organism>
<dbReference type="AlphaFoldDB" id="A0A3P7WPD6"/>
<protein>
    <submittedName>
        <fullName evidence="1">Uncharacterized protein</fullName>
    </submittedName>
</protein>
<proteinExistence type="predicted"/>
<evidence type="ECO:0000313" key="1">
    <source>
        <dbReference type="EMBL" id="VDO19518.1"/>
    </source>
</evidence>
<name>A0A3P7WPD6_HELPZ</name>
<dbReference type="OrthoDB" id="5862655at2759"/>